<gene>
    <name evidence="6" type="ORF">SAMN05216464_11496</name>
</gene>
<keyword evidence="3 5" id="KW-1133">Transmembrane helix</keyword>
<evidence type="ECO:0000256" key="2">
    <source>
        <dbReference type="ARBA" id="ARBA00022692"/>
    </source>
</evidence>
<dbReference type="GO" id="GO:0016020">
    <property type="term" value="C:membrane"/>
    <property type="evidence" value="ECO:0007669"/>
    <property type="project" value="UniProtKB-SubCell"/>
</dbReference>
<dbReference type="AlphaFoldDB" id="A0A1G7J8R1"/>
<feature type="transmembrane region" description="Helical" evidence="5">
    <location>
        <begin position="36"/>
        <end position="61"/>
    </location>
</feature>
<evidence type="ECO:0000256" key="1">
    <source>
        <dbReference type="ARBA" id="ARBA00004141"/>
    </source>
</evidence>
<comment type="subcellular location">
    <subcellularLocation>
        <location evidence="1">Membrane</location>
        <topology evidence="1">Multi-pass membrane protein</topology>
    </subcellularLocation>
</comment>
<keyword evidence="6" id="KW-0808">Transferase</keyword>
<name>A0A1G7J8R1_9SPHI</name>
<evidence type="ECO:0000256" key="5">
    <source>
        <dbReference type="SAM" id="Phobius"/>
    </source>
</evidence>
<accession>A0A1G7J8R1</accession>
<dbReference type="PANTHER" id="PTHR43847:SF1">
    <property type="entry name" value="BLL3993 PROTEIN"/>
    <property type="match status" value="1"/>
</dbReference>
<evidence type="ECO:0000256" key="4">
    <source>
        <dbReference type="ARBA" id="ARBA00023136"/>
    </source>
</evidence>
<dbReference type="Proteomes" id="UP000199072">
    <property type="component" value="Unassembled WGS sequence"/>
</dbReference>
<evidence type="ECO:0000256" key="3">
    <source>
        <dbReference type="ARBA" id="ARBA00022989"/>
    </source>
</evidence>
<reference evidence="6 7" key="1">
    <citation type="submission" date="2016-10" db="EMBL/GenBank/DDBJ databases">
        <authorList>
            <person name="de Groot N.N."/>
        </authorList>
    </citation>
    <scope>NUCLEOTIDE SEQUENCE [LARGE SCALE GENOMIC DNA]</scope>
    <source>
        <strain evidence="6 7">47C3B</strain>
    </source>
</reference>
<organism evidence="6 7">
    <name type="scientific">Mucilaginibacter pineti</name>
    <dbReference type="NCBI Taxonomy" id="1391627"/>
    <lineage>
        <taxon>Bacteria</taxon>
        <taxon>Pseudomonadati</taxon>
        <taxon>Bacteroidota</taxon>
        <taxon>Sphingobacteriia</taxon>
        <taxon>Sphingobacteriales</taxon>
        <taxon>Sphingobacteriaceae</taxon>
        <taxon>Mucilaginibacter</taxon>
    </lineage>
</organism>
<dbReference type="GO" id="GO:0032259">
    <property type="term" value="P:methylation"/>
    <property type="evidence" value="ECO:0007669"/>
    <property type="project" value="UniProtKB-KW"/>
</dbReference>
<dbReference type="InterPro" id="IPR007269">
    <property type="entry name" value="ICMT_MeTrfase"/>
</dbReference>
<sequence>MGIIFYIVYCIWFATEIVINRALRSNSADKQNADKGSLIIIWLTISLSITAAILVSSNYYLPIYPNVLVQYIGMAIILTGVVLRIIAVRMLGKFFTADVTIRQGHQLIKTGFYKYFRHPSYTASLLSFIGFGVALNNWCSLLIVAVAITIAFTIRIKIEEKALITQFGNDYITYKKEAYGLIPFVH</sequence>
<keyword evidence="4 5" id="KW-0472">Membrane</keyword>
<dbReference type="InterPro" id="IPR052527">
    <property type="entry name" value="Metal_cation-efflux_comp"/>
</dbReference>
<evidence type="ECO:0000313" key="7">
    <source>
        <dbReference type="Proteomes" id="UP000199072"/>
    </source>
</evidence>
<dbReference type="STRING" id="1391627.SAMN05216464_11496"/>
<dbReference type="PANTHER" id="PTHR43847">
    <property type="entry name" value="BLL3993 PROTEIN"/>
    <property type="match status" value="1"/>
</dbReference>
<evidence type="ECO:0000313" key="6">
    <source>
        <dbReference type="EMBL" id="SDF21263.1"/>
    </source>
</evidence>
<dbReference type="GO" id="GO:0004671">
    <property type="term" value="F:protein C-terminal S-isoprenylcysteine carboxyl O-methyltransferase activity"/>
    <property type="evidence" value="ECO:0007669"/>
    <property type="project" value="InterPro"/>
</dbReference>
<dbReference type="OrthoDB" id="9809773at2"/>
<keyword evidence="6" id="KW-0489">Methyltransferase</keyword>
<feature type="transmembrane region" description="Helical" evidence="5">
    <location>
        <begin position="6"/>
        <end position="24"/>
    </location>
</feature>
<keyword evidence="7" id="KW-1185">Reference proteome</keyword>
<dbReference type="Gene3D" id="1.20.120.1630">
    <property type="match status" value="1"/>
</dbReference>
<feature type="transmembrane region" description="Helical" evidence="5">
    <location>
        <begin position="67"/>
        <end position="87"/>
    </location>
</feature>
<dbReference type="EMBL" id="FNAI01000014">
    <property type="protein sequence ID" value="SDF21263.1"/>
    <property type="molecule type" value="Genomic_DNA"/>
</dbReference>
<protein>
    <submittedName>
        <fullName evidence="6">Protein-S-isoprenylcysteine O-methyltransferase Ste14</fullName>
    </submittedName>
</protein>
<proteinExistence type="predicted"/>
<dbReference type="Pfam" id="PF04140">
    <property type="entry name" value="ICMT"/>
    <property type="match status" value="1"/>
</dbReference>
<dbReference type="RefSeq" id="WP_091153757.1">
    <property type="nucleotide sequence ID" value="NZ_FNAI01000014.1"/>
</dbReference>
<keyword evidence="2 5" id="KW-0812">Transmembrane</keyword>